<organism evidence="8 9">
    <name type="scientific">Actinomadura logoneensis</name>
    <dbReference type="NCBI Taxonomy" id="2293572"/>
    <lineage>
        <taxon>Bacteria</taxon>
        <taxon>Bacillati</taxon>
        <taxon>Actinomycetota</taxon>
        <taxon>Actinomycetes</taxon>
        <taxon>Streptosporangiales</taxon>
        <taxon>Thermomonosporaceae</taxon>
        <taxon>Actinomadura</taxon>
    </lineage>
</organism>
<dbReference type="InterPro" id="IPR022791">
    <property type="entry name" value="L-PG_synthase/AglD"/>
</dbReference>
<dbReference type="GO" id="GO:0005886">
    <property type="term" value="C:plasma membrane"/>
    <property type="evidence" value="ECO:0007669"/>
    <property type="project" value="UniProtKB-SubCell"/>
</dbReference>
<feature type="compositionally biased region" description="Low complexity" evidence="6">
    <location>
        <begin position="23"/>
        <end position="33"/>
    </location>
</feature>
<comment type="subcellular location">
    <subcellularLocation>
        <location evidence="1">Cell membrane</location>
        <topology evidence="1">Multi-pass membrane protein</topology>
    </subcellularLocation>
</comment>
<keyword evidence="5 7" id="KW-0472">Membrane</keyword>
<accession>A0A372JIS9</accession>
<feature type="transmembrane region" description="Helical" evidence="7">
    <location>
        <begin position="349"/>
        <end position="365"/>
    </location>
</feature>
<feature type="transmembrane region" description="Helical" evidence="7">
    <location>
        <begin position="265"/>
        <end position="285"/>
    </location>
</feature>
<keyword evidence="2" id="KW-1003">Cell membrane</keyword>
<sequence>MTSSVAAHVSPDEATPPSPGVPAAPEAGAAEGPDLPLGPSRDTRSRRARRIGVLVQWGLVLAALGSLVLFSGKLPDFGAMWQATRDADRLWLVVVVLAEALSMGAFARLQRRLLRIGGHRMPVRRAFAITYAGNALSTTLPAGPAVSVVFTFQQFRRSGVSARVATAVIVVGGVITTGTYTLIGLLALLTDPYARGPALTALSYPAALAAVLAPALFWRPLRSRLAVPFHWAHRRLTAHPKIAPWVDKLLDAAVLLRPNARDVGVLALLAVMNWVCDILALFAAARAVGLDLDPTGVTLAYFAAQAAGSLLPLLPGGIGAIESSMAASLVALGAAVAPAAAAVGLYRLVSYWGVVGVGWVAWLALQDRAGARARAALGRFGRLVLEGCGSFAVLTPYVPALASGPAVEPAPSAAPVGDALD</sequence>
<proteinExistence type="predicted"/>
<keyword evidence="3 7" id="KW-0812">Transmembrane</keyword>
<keyword evidence="9" id="KW-1185">Reference proteome</keyword>
<reference evidence="8 9" key="1">
    <citation type="submission" date="2018-08" db="EMBL/GenBank/DDBJ databases">
        <title>Actinomadura jelena sp. nov., a novel Actinomycete isolated from soil in Chad.</title>
        <authorList>
            <person name="Shi L."/>
        </authorList>
    </citation>
    <scope>NUCLEOTIDE SEQUENCE [LARGE SCALE GENOMIC DNA]</scope>
    <source>
        <strain evidence="8 9">NEAU-G17</strain>
    </source>
</reference>
<dbReference type="NCBIfam" id="TIGR00374">
    <property type="entry name" value="flippase-like domain"/>
    <property type="match status" value="1"/>
</dbReference>
<evidence type="ECO:0000313" key="9">
    <source>
        <dbReference type="Proteomes" id="UP000261811"/>
    </source>
</evidence>
<name>A0A372JIS9_9ACTN</name>
<feature type="transmembrane region" description="Helical" evidence="7">
    <location>
        <begin position="326"/>
        <end position="343"/>
    </location>
</feature>
<feature type="transmembrane region" description="Helical" evidence="7">
    <location>
        <begin position="51"/>
        <end position="70"/>
    </location>
</feature>
<dbReference type="AlphaFoldDB" id="A0A372JIS9"/>
<evidence type="ECO:0000313" key="8">
    <source>
        <dbReference type="EMBL" id="RFU39829.1"/>
    </source>
</evidence>
<dbReference type="PANTHER" id="PTHR39087">
    <property type="entry name" value="UPF0104 MEMBRANE PROTEIN MJ1595"/>
    <property type="match status" value="1"/>
</dbReference>
<feature type="transmembrane region" description="Helical" evidence="7">
    <location>
        <begin position="164"/>
        <end position="189"/>
    </location>
</feature>
<feature type="transmembrane region" description="Helical" evidence="7">
    <location>
        <begin position="201"/>
        <end position="218"/>
    </location>
</feature>
<feature type="transmembrane region" description="Helical" evidence="7">
    <location>
        <begin position="90"/>
        <end position="109"/>
    </location>
</feature>
<evidence type="ECO:0000256" key="7">
    <source>
        <dbReference type="SAM" id="Phobius"/>
    </source>
</evidence>
<gene>
    <name evidence="8" type="ORF">DZF91_20290</name>
</gene>
<comment type="caution">
    <text evidence="8">The sequence shown here is derived from an EMBL/GenBank/DDBJ whole genome shotgun (WGS) entry which is preliminary data.</text>
</comment>
<dbReference type="PANTHER" id="PTHR39087:SF2">
    <property type="entry name" value="UPF0104 MEMBRANE PROTEIN MJ1595"/>
    <property type="match status" value="1"/>
</dbReference>
<evidence type="ECO:0000256" key="3">
    <source>
        <dbReference type="ARBA" id="ARBA00022692"/>
    </source>
</evidence>
<dbReference type="EMBL" id="QURH01000321">
    <property type="protein sequence ID" value="RFU39829.1"/>
    <property type="molecule type" value="Genomic_DNA"/>
</dbReference>
<dbReference type="Proteomes" id="UP000261811">
    <property type="component" value="Unassembled WGS sequence"/>
</dbReference>
<evidence type="ECO:0000256" key="5">
    <source>
        <dbReference type="ARBA" id="ARBA00023136"/>
    </source>
</evidence>
<dbReference type="Pfam" id="PF03706">
    <property type="entry name" value="LPG_synthase_TM"/>
    <property type="match status" value="1"/>
</dbReference>
<feature type="transmembrane region" description="Helical" evidence="7">
    <location>
        <begin position="297"/>
        <end position="314"/>
    </location>
</feature>
<dbReference type="RefSeq" id="WP_117359040.1">
    <property type="nucleotide sequence ID" value="NZ_QURH01000321.1"/>
</dbReference>
<evidence type="ECO:0000256" key="1">
    <source>
        <dbReference type="ARBA" id="ARBA00004651"/>
    </source>
</evidence>
<dbReference type="OrthoDB" id="4481258at2"/>
<evidence type="ECO:0000256" key="4">
    <source>
        <dbReference type="ARBA" id="ARBA00022989"/>
    </source>
</evidence>
<evidence type="ECO:0000256" key="2">
    <source>
        <dbReference type="ARBA" id="ARBA00022475"/>
    </source>
</evidence>
<protein>
    <submittedName>
        <fullName evidence="8">UPF0104 family protein</fullName>
    </submittedName>
</protein>
<keyword evidence="4 7" id="KW-1133">Transmembrane helix</keyword>
<evidence type="ECO:0000256" key="6">
    <source>
        <dbReference type="SAM" id="MobiDB-lite"/>
    </source>
</evidence>
<feature type="region of interest" description="Disordered" evidence="6">
    <location>
        <begin position="1"/>
        <end position="43"/>
    </location>
</feature>